<dbReference type="OrthoDB" id="616263at2759"/>
<organism evidence="1 2">
    <name type="scientific">Arctia plantaginis</name>
    <name type="common">Wood tiger moth</name>
    <name type="synonym">Phalaena plantaginis</name>
    <dbReference type="NCBI Taxonomy" id="874455"/>
    <lineage>
        <taxon>Eukaryota</taxon>
        <taxon>Metazoa</taxon>
        <taxon>Ecdysozoa</taxon>
        <taxon>Arthropoda</taxon>
        <taxon>Hexapoda</taxon>
        <taxon>Insecta</taxon>
        <taxon>Pterygota</taxon>
        <taxon>Neoptera</taxon>
        <taxon>Endopterygota</taxon>
        <taxon>Lepidoptera</taxon>
        <taxon>Glossata</taxon>
        <taxon>Ditrysia</taxon>
        <taxon>Noctuoidea</taxon>
        <taxon>Erebidae</taxon>
        <taxon>Arctiinae</taxon>
        <taxon>Arctia</taxon>
    </lineage>
</organism>
<evidence type="ECO:0000313" key="1">
    <source>
        <dbReference type="EMBL" id="CAB3247031.1"/>
    </source>
</evidence>
<evidence type="ECO:0000313" key="2">
    <source>
        <dbReference type="Proteomes" id="UP000494256"/>
    </source>
</evidence>
<dbReference type="AlphaFoldDB" id="A0A8S1ADM6"/>
<dbReference type="EMBL" id="CADEBD010000336">
    <property type="protein sequence ID" value="CAB3247031.1"/>
    <property type="molecule type" value="Genomic_DNA"/>
</dbReference>
<name>A0A8S1ADM6_ARCPL</name>
<accession>A0A8S1ADM6</accession>
<sequence length="138" mass="16043">MKTLAFIVIINAVEVIFEIITPSKASTSVMVTCPKDCDKPRLLDRNCLSCYKVDSNDTQDEMMLRTSTTQHNEMSCTYWQQVCIQDCSTKKPTAKEPPTVYEIYICEEKCKADWFCFLERYDAEHNQRRLFDTSNSIN</sequence>
<comment type="caution">
    <text evidence="1">The sequence shown here is derived from an EMBL/GenBank/DDBJ whole genome shotgun (WGS) entry which is preliminary data.</text>
</comment>
<proteinExistence type="predicted"/>
<reference evidence="1 2" key="1">
    <citation type="submission" date="2020-04" db="EMBL/GenBank/DDBJ databases">
        <authorList>
            <person name="Wallbank WR R."/>
            <person name="Pardo Diaz C."/>
            <person name="Kozak K."/>
            <person name="Martin S."/>
            <person name="Jiggins C."/>
            <person name="Moest M."/>
            <person name="Warren A I."/>
            <person name="Byers J.R.P. K."/>
            <person name="Montejo-Kovacevich G."/>
            <person name="Yen C E."/>
        </authorList>
    </citation>
    <scope>NUCLEOTIDE SEQUENCE [LARGE SCALE GENOMIC DNA]</scope>
</reference>
<dbReference type="Proteomes" id="UP000494256">
    <property type="component" value="Unassembled WGS sequence"/>
</dbReference>
<gene>
    <name evidence="1" type="ORF">APLA_LOCUS11742</name>
</gene>
<protein>
    <submittedName>
        <fullName evidence="1">Uncharacterized protein</fullName>
    </submittedName>
</protein>